<dbReference type="Proteomes" id="UP000325957">
    <property type="component" value="Unassembled WGS sequence"/>
</dbReference>
<accession>A0A5J5L1C9</accession>
<keyword evidence="1" id="KW-0238">DNA-binding</keyword>
<comment type="caution">
    <text evidence="3">The sequence shown here is derived from an EMBL/GenBank/DDBJ whole genome shotgun (WGS) entry which is preliminary data.</text>
</comment>
<dbReference type="GO" id="GO:0043565">
    <property type="term" value="F:sequence-specific DNA binding"/>
    <property type="evidence" value="ECO:0007669"/>
    <property type="project" value="InterPro"/>
</dbReference>
<evidence type="ECO:0000313" key="4">
    <source>
        <dbReference type="Proteomes" id="UP000325957"/>
    </source>
</evidence>
<dbReference type="AlphaFoldDB" id="A0A5J5L1C9"/>
<dbReference type="EMBL" id="SZWF01000001">
    <property type="protein sequence ID" value="KAA9395757.1"/>
    <property type="molecule type" value="Genomic_DNA"/>
</dbReference>
<dbReference type="Pfam" id="PF14525">
    <property type="entry name" value="AraC_binding_2"/>
    <property type="match status" value="1"/>
</dbReference>
<dbReference type="PANTHER" id="PTHR43280">
    <property type="entry name" value="ARAC-FAMILY TRANSCRIPTIONAL REGULATOR"/>
    <property type="match status" value="1"/>
</dbReference>
<organism evidence="3 4">
    <name type="scientific">Kocuria coralli</name>
    <dbReference type="NCBI Taxonomy" id="1461025"/>
    <lineage>
        <taxon>Bacteria</taxon>
        <taxon>Bacillati</taxon>
        <taxon>Actinomycetota</taxon>
        <taxon>Actinomycetes</taxon>
        <taxon>Micrococcales</taxon>
        <taxon>Micrococcaceae</taxon>
        <taxon>Kocuria</taxon>
    </lineage>
</organism>
<protein>
    <submittedName>
        <fullName evidence="3">Helix-turn-helix domain-containing protein</fullName>
    </submittedName>
</protein>
<sequence>MPEWREEITRSIGRLHLTAPDEESFRADMRAASLEDVHFFDMRTDAHTVVRDEELAAQTDGAYCKLSLQLSGAASLAQDGRICHLEPGDLALYVTQRPYELSYPSDQHSLVVFFPQSYVHMTTDQIRMVTATRVSRDEGLGRVAVPLFEQLAQNIDLLRGPHAMSLVRSALDMLVTVLSAESRASGRDLSENILLHQAIAFINENVHDPDLSPGKVAGALYVSVRQLHSRFAQSHLTVASYIRTRRLEAIRQDLGDPLLAHESVHTISSRYGLFDSSYVSKALKAEFGESPSAYRSRVLGEIRG</sequence>
<dbReference type="InterPro" id="IPR035418">
    <property type="entry name" value="AraC-bd_2"/>
</dbReference>
<dbReference type="InterPro" id="IPR018060">
    <property type="entry name" value="HTH_AraC"/>
</dbReference>
<evidence type="ECO:0000313" key="3">
    <source>
        <dbReference type="EMBL" id="KAA9395757.1"/>
    </source>
</evidence>
<dbReference type="PROSITE" id="PS01124">
    <property type="entry name" value="HTH_ARAC_FAMILY_2"/>
    <property type="match status" value="1"/>
</dbReference>
<proteinExistence type="predicted"/>
<evidence type="ECO:0000256" key="1">
    <source>
        <dbReference type="ARBA" id="ARBA00023125"/>
    </source>
</evidence>
<feature type="domain" description="HTH araC/xylS-type" evidence="2">
    <location>
        <begin position="196"/>
        <end position="297"/>
    </location>
</feature>
<dbReference type="OrthoDB" id="9799345at2"/>
<gene>
    <name evidence="3" type="ORF">FCK90_00910</name>
</gene>
<dbReference type="GO" id="GO:0003700">
    <property type="term" value="F:DNA-binding transcription factor activity"/>
    <property type="evidence" value="ECO:0007669"/>
    <property type="project" value="InterPro"/>
</dbReference>
<dbReference type="Pfam" id="PF12833">
    <property type="entry name" value="HTH_18"/>
    <property type="match status" value="1"/>
</dbReference>
<dbReference type="Gene3D" id="1.10.10.60">
    <property type="entry name" value="Homeodomain-like"/>
    <property type="match status" value="1"/>
</dbReference>
<evidence type="ECO:0000259" key="2">
    <source>
        <dbReference type="PROSITE" id="PS01124"/>
    </source>
</evidence>
<keyword evidence="4" id="KW-1185">Reference proteome</keyword>
<dbReference type="PANTHER" id="PTHR43280:SF31">
    <property type="entry name" value="TRANSCRIPTIONAL REGULATORY PROTEIN"/>
    <property type="match status" value="1"/>
</dbReference>
<dbReference type="SMART" id="SM00342">
    <property type="entry name" value="HTH_ARAC"/>
    <property type="match status" value="1"/>
</dbReference>
<reference evidence="3 4" key="1">
    <citation type="submission" date="2019-05" db="EMBL/GenBank/DDBJ databases">
        <title>Kocuria coralli sp. nov., a novel actinobacterium isolated from coral reef seawater.</title>
        <authorList>
            <person name="Li J."/>
        </authorList>
    </citation>
    <scope>NUCLEOTIDE SEQUENCE [LARGE SCALE GENOMIC DNA]</scope>
    <source>
        <strain evidence="3 4">SCSIO 13007</strain>
    </source>
</reference>
<name>A0A5J5L1C9_9MICC</name>